<dbReference type="SMART" id="SM00614">
    <property type="entry name" value="ZnF_BED"/>
    <property type="match status" value="1"/>
</dbReference>
<organism evidence="7 8">
    <name type="scientific">Rhizophagus irregularis (strain DAOM 197198w)</name>
    <name type="common">Glomus intraradices</name>
    <dbReference type="NCBI Taxonomy" id="1432141"/>
    <lineage>
        <taxon>Eukaryota</taxon>
        <taxon>Fungi</taxon>
        <taxon>Fungi incertae sedis</taxon>
        <taxon>Mucoromycota</taxon>
        <taxon>Glomeromycotina</taxon>
        <taxon>Glomeromycetes</taxon>
        <taxon>Glomerales</taxon>
        <taxon>Glomeraceae</taxon>
        <taxon>Rhizophagus</taxon>
    </lineage>
</organism>
<keyword evidence="3" id="KW-0863">Zinc-finger</keyword>
<protein>
    <recommendedName>
        <fullName evidence="9">Zinc finger bed domain-containing protein 1-like</fullName>
    </recommendedName>
</protein>
<dbReference type="HOGENOM" id="CLU_068515_0_0_1"/>
<feature type="coiled-coil region" evidence="6">
    <location>
        <begin position="1"/>
        <end position="35"/>
    </location>
</feature>
<dbReference type="InterPro" id="IPR012337">
    <property type="entry name" value="RNaseH-like_sf"/>
</dbReference>
<dbReference type="EMBL" id="JEMT01010937">
    <property type="protein sequence ID" value="EXX77473.1"/>
    <property type="molecule type" value="Genomic_DNA"/>
</dbReference>
<dbReference type="OrthoDB" id="2419393at2759"/>
<evidence type="ECO:0000256" key="2">
    <source>
        <dbReference type="ARBA" id="ARBA00022723"/>
    </source>
</evidence>
<evidence type="ECO:0000313" key="8">
    <source>
        <dbReference type="Proteomes" id="UP000022910"/>
    </source>
</evidence>
<dbReference type="STRING" id="1432141.A0A015NDX1"/>
<dbReference type="SUPFAM" id="SSF53098">
    <property type="entry name" value="Ribonuclease H-like"/>
    <property type="match status" value="1"/>
</dbReference>
<comment type="subcellular location">
    <subcellularLocation>
        <location evidence="1">Nucleus</location>
    </subcellularLocation>
</comment>
<dbReference type="PANTHER" id="PTHR46481:SF10">
    <property type="entry name" value="ZINC FINGER BED DOMAIN-CONTAINING PROTEIN 39"/>
    <property type="match status" value="1"/>
</dbReference>
<evidence type="ECO:0000256" key="6">
    <source>
        <dbReference type="SAM" id="Coils"/>
    </source>
</evidence>
<evidence type="ECO:0000313" key="7">
    <source>
        <dbReference type="EMBL" id="EXX77473.1"/>
    </source>
</evidence>
<keyword evidence="6" id="KW-0175">Coiled coil</keyword>
<dbReference type="AlphaFoldDB" id="A0A015NDX1"/>
<keyword evidence="8" id="KW-1185">Reference proteome</keyword>
<evidence type="ECO:0000256" key="3">
    <source>
        <dbReference type="ARBA" id="ARBA00022771"/>
    </source>
</evidence>
<dbReference type="GO" id="GO:0008270">
    <property type="term" value="F:zinc ion binding"/>
    <property type="evidence" value="ECO:0007669"/>
    <property type="project" value="UniProtKB-KW"/>
</dbReference>
<reference evidence="7 8" key="1">
    <citation type="submission" date="2014-02" db="EMBL/GenBank/DDBJ databases">
        <title>Single nucleus genome sequencing reveals high similarity among nuclei of an endomycorrhizal fungus.</title>
        <authorList>
            <person name="Lin K."/>
            <person name="Geurts R."/>
            <person name="Zhang Z."/>
            <person name="Limpens E."/>
            <person name="Saunders D.G."/>
            <person name="Mu D."/>
            <person name="Pang E."/>
            <person name="Cao H."/>
            <person name="Cha H."/>
            <person name="Lin T."/>
            <person name="Zhou Q."/>
            <person name="Shang Y."/>
            <person name="Li Y."/>
            <person name="Ivanov S."/>
            <person name="Sharma T."/>
            <person name="Velzen R.V."/>
            <person name="Ruijter N.D."/>
            <person name="Aanen D.K."/>
            <person name="Win J."/>
            <person name="Kamoun S."/>
            <person name="Bisseling T."/>
            <person name="Huang S."/>
        </authorList>
    </citation>
    <scope>NUCLEOTIDE SEQUENCE [LARGE SCALE GENOMIC DNA]</scope>
    <source>
        <strain evidence="8">DAOM197198w</strain>
    </source>
</reference>
<dbReference type="GO" id="GO:0005634">
    <property type="term" value="C:nucleus"/>
    <property type="evidence" value="ECO:0007669"/>
    <property type="project" value="UniProtKB-SubCell"/>
</dbReference>
<proteinExistence type="predicted"/>
<keyword evidence="5" id="KW-0539">Nucleus</keyword>
<keyword evidence="2" id="KW-0479">Metal-binding</keyword>
<dbReference type="Proteomes" id="UP000022910">
    <property type="component" value="Unassembled WGS sequence"/>
</dbReference>
<evidence type="ECO:0008006" key="9">
    <source>
        <dbReference type="Google" id="ProtNLM"/>
    </source>
</evidence>
<keyword evidence="4" id="KW-0862">Zinc</keyword>
<evidence type="ECO:0000256" key="5">
    <source>
        <dbReference type="ARBA" id="ARBA00023242"/>
    </source>
</evidence>
<dbReference type="PANTHER" id="PTHR46481">
    <property type="entry name" value="ZINC FINGER BED DOMAIN-CONTAINING PROTEIN 4"/>
    <property type="match status" value="1"/>
</dbReference>
<evidence type="ECO:0000256" key="1">
    <source>
        <dbReference type="ARBA" id="ARBA00004123"/>
    </source>
</evidence>
<dbReference type="InterPro" id="IPR052035">
    <property type="entry name" value="ZnF_BED_domain_contain"/>
</dbReference>
<sequence length="255" mass="29806">MTEVEGTHNNSDTEIEQLNQKRIKLNERREGSKVRSWIWKYFEPSFKEGVRYAVCKVEVVVGKECGKTYKIETSTSNCSDHLANIHRITQKQEELNINQNQNIKDAFSKITYHQESRQLELCQHLTDWVICDSQPLTVLKSPAFKQLIFQLDPKFQIPNPKYIKLLIHKAYNYSKPLIIEKLEKDANAVSLTCDLWTGRNRQEFLGITCSYLDSEFQLHEVILSVQYISYPHTADHIGDTLLAVLDEWDFRIKLL</sequence>
<dbReference type="SUPFAM" id="SSF140996">
    <property type="entry name" value="Hermes dimerisation domain"/>
    <property type="match status" value="1"/>
</dbReference>
<accession>A0A015NDX1</accession>
<evidence type="ECO:0000256" key="4">
    <source>
        <dbReference type="ARBA" id="ARBA00022833"/>
    </source>
</evidence>
<name>A0A015NDX1_RHIIW</name>
<comment type="caution">
    <text evidence="7">The sequence shown here is derived from an EMBL/GenBank/DDBJ whole genome shotgun (WGS) entry which is preliminary data.</text>
</comment>
<gene>
    <name evidence="7" type="ORF">RirG_023420</name>
</gene>